<evidence type="ECO:0000313" key="1">
    <source>
        <dbReference type="Proteomes" id="UP000887578"/>
    </source>
</evidence>
<reference evidence="2" key="1">
    <citation type="submission" date="2022-11" db="UniProtKB">
        <authorList>
            <consortium name="WormBaseParasite"/>
        </authorList>
    </citation>
    <scope>IDENTIFICATION</scope>
</reference>
<proteinExistence type="predicted"/>
<dbReference type="Proteomes" id="UP000887578">
    <property type="component" value="Unplaced"/>
</dbReference>
<accession>A0A914P222</accession>
<keyword evidence="1" id="KW-1185">Reference proteome</keyword>
<dbReference type="WBParaSite" id="PDA_v2.g11871.t1">
    <property type="protein sequence ID" value="PDA_v2.g11871.t1"/>
    <property type="gene ID" value="PDA_v2.g11871"/>
</dbReference>
<sequence length="104" mass="12092">MITSKSTLLVNSLPSQYAVALRCQSTLAERMKRALGRGGYESEEDQRHRLEEQIDSQGEQFREPFIMPKRKLGAQIQLERMTGRAEQPKYSRPDIHDRLAVRYL</sequence>
<dbReference type="AlphaFoldDB" id="A0A914P222"/>
<protein>
    <submittedName>
        <fullName evidence="2">Uncharacterized protein</fullName>
    </submittedName>
</protein>
<name>A0A914P222_9BILA</name>
<evidence type="ECO:0000313" key="2">
    <source>
        <dbReference type="WBParaSite" id="PDA_v2.g11871.t1"/>
    </source>
</evidence>
<organism evidence="1 2">
    <name type="scientific">Panagrolaimus davidi</name>
    <dbReference type="NCBI Taxonomy" id="227884"/>
    <lineage>
        <taxon>Eukaryota</taxon>
        <taxon>Metazoa</taxon>
        <taxon>Ecdysozoa</taxon>
        <taxon>Nematoda</taxon>
        <taxon>Chromadorea</taxon>
        <taxon>Rhabditida</taxon>
        <taxon>Tylenchina</taxon>
        <taxon>Panagrolaimomorpha</taxon>
        <taxon>Panagrolaimoidea</taxon>
        <taxon>Panagrolaimidae</taxon>
        <taxon>Panagrolaimus</taxon>
    </lineage>
</organism>